<feature type="domain" description="CR-type" evidence="6">
    <location>
        <begin position="121"/>
        <end position="204"/>
    </location>
</feature>
<evidence type="ECO:0000256" key="1">
    <source>
        <dbReference type="ARBA" id="ARBA00022723"/>
    </source>
</evidence>
<dbReference type="PROSITE" id="PS00636">
    <property type="entry name" value="DNAJ_1"/>
    <property type="match status" value="1"/>
</dbReference>
<dbReference type="GO" id="GO:0030544">
    <property type="term" value="F:Hsp70 protein binding"/>
    <property type="evidence" value="ECO:0007669"/>
    <property type="project" value="InterPro"/>
</dbReference>
<organism evidence="7">
    <name type="scientific">viral metagenome</name>
    <dbReference type="NCBI Taxonomy" id="1070528"/>
    <lineage>
        <taxon>unclassified sequences</taxon>
        <taxon>metagenomes</taxon>
        <taxon>organismal metagenomes</taxon>
    </lineage>
</organism>
<dbReference type="InterPro" id="IPR044713">
    <property type="entry name" value="DNJA1/2-like"/>
</dbReference>
<keyword evidence="2" id="KW-0677">Repeat</keyword>
<dbReference type="GO" id="GO:0008270">
    <property type="term" value="F:zinc ion binding"/>
    <property type="evidence" value="ECO:0007669"/>
    <property type="project" value="UniProtKB-KW"/>
</dbReference>
<evidence type="ECO:0000256" key="2">
    <source>
        <dbReference type="ARBA" id="ARBA00022737"/>
    </source>
</evidence>
<dbReference type="SUPFAM" id="SSF57938">
    <property type="entry name" value="DnaJ/Hsp40 cysteine-rich domain"/>
    <property type="match status" value="1"/>
</dbReference>
<dbReference type="SUPFAM" id="SSF46565">
    <property type="entry name" value="Chaperone J-domain"/>
    <property type="match status" value="1"/>
</dbReference>
<reference evidence="7" key="1">
    <citation type="journal article" date="2020" name="Nature">
        <title>Giant virus diversity and host interactions through global metagenomics.</title>
        <authorList>
            <person name="Schulz F."/>
            <person name="Roux S."/>
            <person name="Paez-Espino D."/>
            <person name="Jungbluth S."/>
            <person name="Walsh D.A."/>
            <person name="Denef V.J."/>
            <person name="McMahon K.D."/>
            <person name="Konstantinidis K.T."/>
            <person name="Eloe-Fadrosh E.A."/>
            <person name="Kyrpides N.C."/>
            <person name="Woyke T."/>
        </authorList>
    </citation>
    <scope>NUCLEOTIDE SEQUENCE</scope>
    <source>
        <strain evidence="7">GVMAG-M-3300023110-24</strain>
    </source>
</reference>
<dbReference type="Gene3D" id="2.60.260.20">
    <property type="entry name" value="Urease metallochaperone UreE, N-terminal domain"/>
    <property type="match status" value="2"/>
</dbReference>
<dbReference type="Pfam" id="PF00226">
    <property type="entry name" value="DnaJ"/>
    <property type="match status" value="1"/>
</dbReference>
<evidence type="ECO:0000256" key="4">
    <source>
        <dbReference type="ARBA" id="ARBA00022833"/>
    </source>
</evidence>
<dbReference type="CDD" id="cd10719">
    <property type="entry name" value="DnaJ_zf"/>
    <property type="match status" value="1"/>
</dbReference>
<dbReference type="Gene3D" id="2.10.230.10">
    <property type="entry name" value="Heat shock protein DnaJ, cysteine-rich domain"/>
    <property type="match status" value="1"/>
</dbReference>
<evidence type="ECO:0000256" key="3">
    <source>
        <dbReference type="ARBA" id="ARBA00022771"/>
    </source>
</evidence>
<dbReference type="InterPro" id="IPR036410">
    <property type="entry name" value="HSP_DnaJ_Cys-rich_dom_sf"/>
</dbReference>
<proteinExistence type="predicted"/>
<protein>
    <recommendedName>
        <fullName evidence="8">J domain-containing protein</fullName>
    </recommendedName>
</protein>
<dbReference type="SUPFAM" id="SSF49493">
    <property type="entry name" value="HSP40/DnaJ peptide-binding domain"/>
    <property type="match status" value="2"/>
</dbReference>
<keyword evidence="1" id="KW-0479">Metal-binding</keyword>
<keyword evidence="3" id="KW-0863">Zinc-finger</keyword>
<dbReference type="GO" id="GO:0051082">
    <property type="term" value="F:unfolded protein binding"/>
    <property type="evidence" value="ECO:0007669"/>
    <property type="project" value="InterPro"/>
</dbReference>
<dbReference type="InterPro" id="IPR001305">
    <property type="entry name" value="HSP_DnaJ_Cys-rich_dom"/>
</dbReference>
<name>A0A6C0CYH7_9ZZZZ</name>
<dbReference type="EMBL" id="MN739510">
    <property type="protein sequence ID" value="QHT09371.1"/>
    <property type="molecule type" value="Genomic_DNA"/>
</dbReference>
<evidence type="ECO:0000259" key="6">
    <source>
        <dbReference type="PROSITE" id="PS51188"/>
    </source>
</evidence>
<dbReference type="CDD" id="cd06257">
    <property type="entry name" value="DnaJ"/>
    <property type="match status" value="1"/>
</dbReference>
<dbReference type="PROSITE" id="PS51188">
    <property type="entry name" value="ZF_CR"/>
    <property type="match status" value="1"/>
</dbReference>
<accession>A0A6C0CYH7</accession>
<dbReference type="SMART" id="SM00271">
    <property type="entry name" value="DnaJ"/>
    <property type="match status" value="1"/>
</dbReference>
<dbReference type="InterPro" id="IPR036869">
    <property type="entry name" value="J_dom_sf"/>
</dbReference>
<dbReference type="PROSITE" id="PS50076">
    <property type="entry name" value="DNAJ_2"/>
    <property type="match status" value="1"/>
</dbReference>
<keyword evidence="4" id="KW-0862">Zinc</keyword>
<feature type="domain" description="J" evidence="5">
    <location>
        <begin position="3"/>
        <end position="64"/>
    </location>
</feature>
<dbReference type="InterPro" id="IPR018253">
    <property type="entry name" value="DnaJ_domain_CS"/>
</dbReference>
<dbReference type="InterPro" id="IPR001623">
    <property type="entry name" value="DnaJ_domain"/>
</dbReference>
<sequence length="376" mass="42618">MKNLYDILQIDKSANEKEITKAYRKLAVTNHPDKGGSEDKFKEISEAYSILSNPAKKKIYDLGGYESVSSGFTSSAPFEMFNKIFSSGSFSTNIFDTDMFKEPNKNKIVDLDISIFDLYSGCKKSIDISTKNKCSKCNGLGCKSNGKDVCCICNGSKFVSATKSYGPFIQSTKIPCDTCNNTGYTIKPGYECKYCNKEGLITITNKYNLNITKGSTQKEIVVKNKGDYIKEIDNNNDLIIKINEIPNDRFIHKNRDIYIEEDIHLWDSILGCDHIVKYIDSDIILNINKIIDPNMAMIVNGYGMPEFGENKCGNLIIKFNIIYPDYVPNIDDIKRLVDHPNYDHNGIQVDYYNRIESGNQDNENDDQFSKPQCVQQ</sequence>
<evidence type="ECO:0008006" key="8">
    <source>
        <dbReference type="Google" id="ProtNLM"/>
    </source>
</evidence>
<dbReference type="GO" id="GO:0006457">
    <property type="term" value="P:protein folding"/>
    <property type="evidence" value="ECO:0007669"/>
    <property type="project" value="InterPro"/>
</dbReference>
<evidence type="ECO:0000259" key="5">
    <source>
        <dbReference type="PROSITE" id="PS50076"/>
    </source>
</evidence>
<dbReference type="Pfam" id="PF01556">
    <property type="entry name" value="DnaJ_C"/>
    <property type="match status" value="1"/>
</dbReference>
<dbReference type="Gene3D" id="1.10.287.110">
    <property type="entry name" value="DnaJ domain"/>
    <property type="match status" value="1"/>
</dbReference>
<dbReference type="PRINTS" id="PR00625">
    <property type="entry name" value="JDOMAIN"/>
</dbReference>
<dbReference type="InterPro" id="IPR008971">
    <property type="entry name" value="HSP40/DnaJ_pept-bd"/>
</dbReference>
<evidence type="ECO:0000313" key="7">
    <source>
        <dbReference type="EMBL" id="QHT09371.1"/>
    </source>
</evidence>
<dbReference type="InterPro" id="IPR002939">
    <property type="entry name" value="DnaJ_C"/>
</dbReference>
<dbReference type="PANTHER" id="PTHR43888">
    <property type="entry name" value="DNAJ-LIKE-2, ISOFORM A-RELATED"/>
    <property type="match status" value="1"/>
</dbReference>
<dbReference type="AlphaFoldDB" id="A0A6C0CYH7"/>